<keyword evidence="2" id="KW-0732">Signal</keyword>
<comment type="subcellular location">
    <subcellularLocation>
        <location evidence="1">Cell envelope</location>
    </subcellularLocation>
</comment>
<dbReference type="Proteomes" id="UP000006253">
    <property type="component" value="Unassembled WGS sequence"/>
</dbReference>
<evidence type="ECO:0000259" key="3">
    <source>
        <dbReference type="Pfam" id="PF09375"/>
    </source>
</evidence>
<gene>
    <name evidence="4" type="ORF">LEP1GSC081_2995</name>
</gene>
<dbReference type="AlphaFoldDB" id="A0A0E2AZ99"/>
<organism evidence="4 5">
    <name type="scientific">Leptospira kirschneri str. H1</name>
    <dbReference type="NCBI Taxonomy" id="1049966"/>
    <lineage>
        <taxon>Bacteria</taxon>
        <taxon>Pseudomonadati</taxon>
        <taxon>Spirochaetota</taxon>
        <taxon>Spirochaetia</taxon>
        <taxon>Leptospirales</taxon>
        <taxon>Leptospiraceae</taxon>
        <taxon>Leptospira</taxon>
    </lineage>
</organism>
<dbReference type="CDD" id="cd14659">
    <property type="entry name" value="Imelysin-like_IPPA"/>
    <property type="match status" value="1"/>
</dbReference>
<evidence type="ECO:0000313" key="4">
    <source>
        <dbReference type="EMBL" id="EKO13824.1"/>
    </source>
</evidence>
<name>A0A0E2AZ99_9LEPT</name>
<evidence type="ECO:0000313" key="5">
    <source>
        <dbReference type="Proteomes" id="UP000006253"/>
    </source>
</evidence>
<proteinExistence type="predicted"/>
<dbReference type="Pfam" id="PF09375">
    <property type="entry name" value="Peptidase_M75"/>
    <property type="match status" value="1"/>
</dbReference>
<dbReference type="InterPro" id="IPR018976">
    <property type="entry name" value="Imelysin-like"/>
</dbReference>
<evidence type="ECO:0000256" key="2">
    <source>
        <dbReference type="ARBA" id="ARBA00022729"/>
    </source>
</evidence>
<dbReference type="Gene3D" id="1.20.1420.20">
    <property type="entry name" value="M75 peptidase, HXXE motif"/>
    <property type="match status" value="1"/>
</dbReference>
<dbReference type="InterPro" id="IPR038352">
    <property type="entry name" value="Imelysin_sf"/>
</dbReference>
<comment type="caution">
    <text evidence="4">The sequence shown here is derived from an EMBL/GenBank/DDBJ whole genome shotgun (WGS) entry which is preliminary data.</text>
</comment>
<evidence type="ECO:0000256" key="1">
    <source>
        <dbReference type="ARBA" id="ARBA00004196"/>
    </source>
</evidence>
<dbReference type="EMBL" id="AHMY02000067">
    <property type="protein sequence ID" value="EKO13824.1"/>
    <property type="molecule type" value="Genomic_DNA"/>
</dbReference>
<dbReference type="RefSeq" id="WP_004766930.1">
    <property type="nucleotide sequence ID" value="NZ_AHMY02000067.1"/>
</dbReference>
<dbReference type="GO" id="GO:0030313">
    <property type="term" value="C:cell envelope"/>
    <property type="evidence" value="ECO:0007669"/>
    <property type="project" value="UniProtKB-SubCell"/>
</dbReference>
<accession>A0A0E2AZ99</accession>
<protein>
    <submittedName>
        <fullName evidence="4">Imelysin</fullName>
    </submittedName>
</protein>
<reference evidence="4 5" key="1">
    <citation type="submission" date="2012-10" db="EMBL/GenBank/DDBJ databases">
        <authorList>
            <person name="Harkins D.M."/>
            <person name="Durkin A.S."/>
            <person name="Brinkac L.M."/>
            <person name="Selengut J.D."/>
            <person name="Sanka R."/>
            <person name="DePew J."/>
            <person name="Purushe J."/>
            <person name="Peacock S.J."/>
            <person name="Thaipadungpanit J."/>
            <person name="Wuthiekanun V.W."/>
            <person name="Day N.P."/>
            <person name="Vinetz J.M."/>
            <person name="Sutton G.G."/>
            <person name="Nelson W.C."/>
            <person name="Fouts D.E."/>
        </authorList>
    </citation>
    <scope>NUCLEOTIDE SEQUENCE [LARGE SCALE GENOMIC DNA]</scope>
    <source>
        <strain evidence="4 5">H1</strain>
    </source>
</reference>
<feature type="domain" description="Imelysin-like" evidence="3">
    <location>
        <begin position="71"/>
        <end position="351"/>
    </location>
</feature>
<sequence>MRILEFTNMSSNKFKLLAKRITFFFLSLTVLLPGIRCQDLGKITGSEILLVALFANASTGEFLNYTANQVAVPQFKRLLTATDELKTSASAYQANQNDTTLADLQSKWLIARKLFKQSEIFYINRSYFPSNYFHRLDGYILNENSRPVPNDLTVAAATNPNTNTVDSYPLTRKGFAALEYFIFDDGNGVHTLAAINVANGNAGRRAYIVSLANVIQLDAQRLLNSWSPSSGNFAEELAFGQGSFGGVKDAVDSFINGLVQLEYTNQDVRVGVPAGLTVSGTTQYPTKLESVYSDTAYQDLLSSLEGLELVYFGNPGDREAKSLSYLVQFQNNALDARVRTKISTLKSLIQRRIDASATLKSDLVANLSFVNTEIYSRFRELRIIFATEIIGILGANALPSNSDGD</sequence>
<dbReference type="InterPro" id="IPR034984">
    <property type="entry name" value="Imelysin-like_IPPA"/>
</dbReference>